<dbReference type="InterPro" id="IPR012337">
    <property type="entry name" value="RNaseH-like_sf"/>
</dbReference>
<dbReference type="KEGG" id="hgi:ABY42_18915"/>
<reference evidence="3" key="1">
    <citation type="journal article" date="2015" name="J. Biotechnol.">
        <title>Complete genome sequence of Haloferax gibbonsii strain ARA6, a potential producer of polyhydroxyalkanoates and halocins isolated from Araruama, Rio de Janeiro, Brasil.</title>
        <authorList>
            <person name="Pinto L.H."/>
            <person name="D'Alincourt Carvalho-Assef A.P."/>
            <person name="Vieira R.P."/>
            <person name="Clementino M.M."/>
            <person name="Albano R.M."/>
        </authorList>
    </citation>
    <scope>NUCLEOTIDE SEQUENCE [LARGE SCALE GENOMIC DNA]</scope>
    <source>
        <strain evidence="3">ARA6</strain>
        <plasmid evidence="3">Plasmid pHG4</plasmid>
    </source>
</reference>
<evidence type="ECO:0000259" key="1">
    <source>
        <dbReference type="Pfam" id="PF13482"/>
    </source>
</evidence>
<feature type="domain" description="YprB ribonuclease H-like" evidence="1">
    <location>
        <begin position="16"/>
        <end position="118"/>
    </location>
</feature>
<dbReference type="Pfam" id="PF13482">
    <property type="entry name" value="RNase_H_2"/>
    <property type="match status" value="1"/>
</dbReference>
<dbReference type="InterPro" id="IPR038720">
    <property type="entry name" value="YprB_RNase_H-like_dom"/>
</dbReference>
<protein>
    <recommendedName>
        <fullName evidence="1">YprB ribonuclease H-like domain-containing protein</fullName>
    </recommendedName>
</protein>
<dbReference type="SUPFAM" id="SSF53098">
    <property type="entry name" value="Ribonuclease H-like"/>
    <property type="match status" value="1"/>
</dbReference>
<dbReference type="GeneID" id="25248065"/>
<gene>
    <name evidence="2" type="ORF">ABY42_18915</name>
</gene>
<evidence type="ECO:0000313" key="2">
    <source>
        <dbReference type="EMBL" id="AKU09891.1"/>
    </source>
</evidence>
<geneLocation type="plasmid" evidence="2 3">
    <name>pHG4</name>
</geneLocation>
<evidence type="ECO:0000313" key="3">
    <source>
        <dbReference type="Proteomes" id="UP000066124"/>
    </source>
</evidence>
<accession>A0A0K1IZJ1</accession>
<dbReference type="AlphaFoldDB" id="A0A0K1IZJ1"/>
<name>A0A0K1IZJ1_HALGI</name>
<keyword evidence="2" id="KW-0614">Plasmid</keyword>
<dbReference type="InterPro" id="IPR036397">
    <property type="entry name" value="RNaseH_sf"/>
</dbReference>
<proteinExistence type="predicted"/>
<dbReference type="Gene3D" id="3.30.420.10">
    <property type="entry name" value="Ribonuclease H-like superfamily/Ribonuclease H"/>
    <property type="match status" value="1"/>
</dbReference>
<dbReference type="PATRIC" id="fig|35746.4.peg.4172"/>
<organism evidence="2 3">
    <name type="scientific">Haloferax gibbonsii</name>
    <dbReference type="NCBI Taxonomy" id="35746"/>
    <lineage>
        <taxon>Archaea</taxon>
        <taxon>Methanobacteriati</taxon>
        <taxon>Methanobacteriota</taxon>
        <taxon>Stenosarchaea group</taxon>
        <taxon>Halobacteria</taxon>
        <taxon>Halobacteriales</taxon>
        <taxon>Haloferacaceae</taxon>
        <taxon>Haloferax</taxon>
    </lineage>
</organism>
<dbReference type="GO" id="GO:0003676">
    <property type="term" value="F:nucleic acid binding"/>
    <property type="evidence" value="ECO:0007669"/>
    <property type="project" value="InterPro"/>
</dbReference>
<sequence length="223" mass="25292">MRFERDDPNFDRIVTLDIETTHYDPQQGEVVSVGVGEHRVGEPASEASYHLFHRNESGEADLITQAVGHVNDVDADGLVTYNGQGFDIEFLEDRMYLLQEPKPQLVLDTDEAHIDLFADRKTLADRRGDKWPGLEECLDAYDLPVPKTEWNGREVTNTIFGDELGPTYLDALTDVDLERLSPLMDLMDHYLKTDLEANLALYHADTGRMFDAVHLGDHQSFDV</sequence>
<dbReference type="EMBL" id="CP011951">
    <property type="protein sequence ID" value="AKU09891.1"/>
    <property type="molecule type" value="Genomic_DNA"/>
</dbReference>
<dbReference type="Proteomes" id="UP000066124">
    <property type="component" value="Plasmid pHG4"/>
</dbReference>
<dbReference type="RefSeq" id="WP_050460505.1">
    <property type="nucleotide sequence ID" value="NZ_CP011951.1"/>
</dbReference>